<evidence type="ECO:0000313" key="9">
    <source>
        <dbReference type="EMBL" id="TRD14216.1"/>
    </source>
</evidence>
<keyword evidence="2" id="KW-0285">Flavoprotein</keyword>
<evidence type="ECO:0000256" key="3">
    <source>
        <dbReference type="ARBA" id="ARBA00022827"/>
    </source>
</evidence>
<evidence type="ECO:0000256" key="5">
    <source>
        <dbReference type="PIRSR" id="PIRSR000350-3"/>
    </source>
</evidence>
<feature type="binding site" evidence="5">
    <location>
        <position position="316"/>
    </location>
    <ligand>
        <name>FAD</name>
        <dbReference type="ChEBI" id="CHEBI:57692"/>
    </ligand>
</feature>
<dbReference type="GO" id="GO:0003955">
    <property type="term" value="F:NAD(P)H dehydrogenase (quinone) activity"/>
    <property type="evidence" value="ECO:0007669"/>
    <property type="project" value="TreeGrafter"/>
</dbReference>
<evidence type="ECO:0000259" key="7">
    <source>
        <dbReference type="Pfam" id="PF02852"/>
    </source>
</evidence>
<dbReference type="PANTHER" id="PTHR43014">
    <property type="entry name" value="MERCURIC REDUCTASE"/>
    <property type="match status" value="1"/>
</dbReference>
<dbReference type="InterPro" id="IPR036188">
    <property type="entry name" value="FAD/NAD-bd_sf"/>
</dbReference>
<evidence type="ECO:0000256" key="1">
    <source>
        <dbReference type="ARBA" id="ARBA00007532"/>
    </source>
</evidence>
<evidence type="ECO:0000259" key="8">
    <source>
        <dbReference type="Pfam" id="PF07992"/>
    </source>
</evidence>
<dbReference type="Pfam" id="PF02852">
    <property type="entry name" value="Pyr_redox_dim"/>
    <property type="match status" value="1"/>
</dbReference>
<protein>
    <submittedName>
        <fullName evidence="9">Dihydrolipoyl dehydrogenase</fullName>
        <ecNumber evidence="9">1.8.1.4</ecNumber>
    </submittedName>
</protein>
<keyword evidence="10" id="KW-1185">Reference proteome</keyword>
<evidence type="ECO:0000256" key="2">
    <source>
        <dbReference type="ARBA" id="ARBA00022630"/>
    </source>
</evidence>
<dbReference type="RefSeq" id="WP_142836305.1">
    <property type="nucleotide sequence ID" value="NZ_VFSV01000084.1"/>
</dbReference>
<keyword evidence="5" id="KW-0547">Nucleotide-binding</keyword>
<feature type="binding site" evidence="5">
    <location>
        <begin position="141"/>
        <end position="143"/>
    </location>
    <ligand>
        <name>FAD</name>
        <dbReference type="ChEBI" id="CHEBI:57692"/>
    </ligand>
</feature>
<dbReference type="Pfam" id="PF07992">
    <property type="entry name" value="Pyr_redox_2"/>
    <property type="match status" value="1"/>
</dbReference>
<feature type="disulfide bond" description="Redox-active" evidence="6">
    <location>
        <begin position="43"/>
        <end position="48"/>
    </location>
</feature>
<dbReference type="PANTHER" id="PTHR43014:SF4">
    <property type="entry name" value="PYRIDINE NUCLEOTIDE-DISULFIDE OXIDOREDUCTASE RCLA-RELATED"/>
    <property type="match status" value="1"/>
</dbReference>
<feature type="binding site" evidence="5">
    <location>
        <position position="269"/>
    </location>
    <ligand>
        <name>NAD(+)</name>
        <dbReference type="ChEBI" id="CHEBI:57540"/>
    </ligand>
</feature>
<comment type="similarity">
    <text evidence="1">Belongs to the class-I pyridine nucleotide-disulfide oxidoreductase family.</text>
</comment>
<comment type="caution">
    <text evidence="9">The sequence shown here is derived from an EMBL/GenBank/DDBJ whole genome shotgun (WGS) entry which is preliminary data.</text>
</comment>
<keyword evidence="9" id="KW-0560">Oxidoreductase</keyword>
<dbReference type="NCBIfam" id="NF004939">
    <property type="entry name" value="PRK06292.1-1"/>
    <property type="match status" value="1"/>
</dbReference>
<comment type="cofactor">
    <cofactor evidence="5">
        <name>FAD</name>
        <dbReference type="ChEBI" id="CHEBI:57692"/>
    </cofactor>
    <text evidence="5">Binds 1 FAD per subunit.</text>
</comment>
<dbReference type="AlphaFoldDB" id="A0A547PJ79"/>
<evidence type="ECO:0000313" key="10">
    <source>
        <dbReference type="Proteomes" id="UP000318590"/>
    </source>
</evidence>
<dbReference type="InterPro" id="IPR016156">
    <property type="entry name" value="FAD/NAD-linked_Rdtase_dimer_sf"/>
</dbReference>
<dbReference type="SUPFAM" id="SSF55424">
    <property type="entry name" value="FAD/NAD-linked reductases, dimerisation (C-terminal) domain"/>
    <property type="match status" value="1"/>
</dbReference>
<dbReference type="InterPro" id="IPR001100">
    <property type="entry name" value="Pyr_nuc-diS_OxRdtase"/>
</dbReference>
<feature type="active site" description="Proton acceptor" evidence="4">
    <location>
        <position position="450"/>
    </location>
</feature>
<keyword evidence="5" id="KW-0520">NAD</keyword>
<dbReference type="EC" id="1.8.1.4" evidence="9"/>
<dbReference type="InterPro" id="IPR023753">
    <property type="entry name" value="FAD/NAD-binding_dom"/>
</dbReference>
<dbReference type="EMBL" id="VFSV01000084">
    <property type="protein sequence ID" value="TRD14216.1"/>
    <property type="molecule type" value="Genomic_DNA"/>
</dbReference>
<reference evidence="9 10" key="1">
    <citation type="submission" date="2019-06" db="EMBL/GenBank/DDBJ databases">
        <title>Paenimaribius caenipelagi gen. nov., sp. nov., isolated from a tidal flat.</title>
        <authorList>
            <person name="Yoon J.-H."/>
        </authorList>
    </citation>
    <scope>NUCLEOTIDE SEQUENCE [LARGE SCALE GENOMIC DNA]</scope>
    <source>
        <strain evidence="9 10">JBTF-M29</strain>
    </source>
</reference>
<evidence type="ECO:0000256" key="6">
    <source>
        <dbReference type="PIRSR" id="PIRSR000350-4"/>
    </source>
</evidence>
<dbReference type="SUPFAM" id="SSF51905">
    <property type="entry name" value="FAD/NAD(P)-binding domain"/>
    <property type="match status" value="1"/>
</dbReference>
<gene>
    <name evidence="9" type="ORF">FEV53_19355</name>
</gene>
<keyword evidence="3 5" id="KW-0274">FAD</keyword>
<feature type="domain" description="FAD/NAD(P)-binding" evidence="8">
    <location>
        <begin position="7"/>
        <end position="331"/>
    </location>
</feature>
<dbReference type="GO" id="GO:0004148">
    <property type="term" value="F:dihydrolipoyl dehydrogenase (NADH) activity"/>
    <property type="evidence" value="ECO:0007669"/>
    <property type="project" value="UniProtKB-EC"/>
</dbReference>
<dbReference type="PRINTS" id="PR00368">
    <property type="entry name" value="FADPNR"/>
</dbReference>
<dbReference type="PIRSF" id="PIRSF000350">
    <property type="entry name" value="Mercury_reductase_MerA"/>
    <property type="match status" value="1"/>
</dbReference>
<feature type="domain" description="Pyridine nucleotide-disulphide oxidoreductase dimerisation" evidence="7">
    <location>
        <begin position="355"/>
        <end position="460"/>
    </location>
</feature>
<dbReference type="InterPro" id="IPR004099">
    <property type="entry name" value="Pyr_nucl-diS_OxRdtase_dimer"/>
</dbReference>
<dbReference type="Gene3D" id="3.50.50.60">
    <property type="entry name" value="FAD/NAD(P)-binding domain"/>
    <property type="match status" value="2"/>
</dbReference>
<feature type="binding site" evidence="5">
    <location>
        <position position="52"/>
    </location>
    <ligand>
        <name>FAD</name>
        <dbReference type="ChEBI" id="CHEBI:57692"/>
    </ligand>
</feature>
<dbReference type="GO" id="GO:0050660">
    <property type="term" value="F:flavin adenine dinucleotide binding"/>
    <property type="evidence" value="ECO:0007669"/>
    <property type="project" value="TreeGrafter"/>
</dbReference>
<evidence type="ECO:0000256" key="4">
    <source>
        <dbReference type="PIRSR" id="PIRSR000350-2"/>
    </source>
</evidence>
<dbReference type="OrthoDB" id="9776382at2"/>
<proteinExistence type="inferred from homology"/>
<name>A0A547PJ79_9RHOB</name>
<feature type="binding site" evidence="5">
    <location>
        <begin position="178"/>
        <end position="185"/>
    </location>
    <ligand>
        <name>NAD(+)</name>
        <dbReference type="ChEBI" id="CHEBI:57540"/>
    </ligand>
</feature>
<sequence length="485" mass="52162">MTNYDVDVAILGAGTAGMAAYREAVKQTDRVALIDGGPLGTTCARVGCMPSKLLIAAADAAQHARDSGQFGITANGVTVDGVAVMERVRRERDRFVGFVNDAIEGFEQRHLIRKSAQFVDDHTLALDDGSRLTARTVIVATGSRPVIPPPFQVAGERLIINDDVFDWQDLPDSVAVFGAGVIGLELGQALSRLGVRVHLFGRGNSVGPLSDPDLVAYARNHFGREFSAHFDADTQISRDGDQVVVSWSNRNDPNDAGEERFDYLLAATGRRPNLDRIGLENTSLILDERGVPEIDPMSMRAKSSAGQVSPIFVAGDASVEIPLLHEAADEGRIAGENAARYPEVYRRARRTRLGVVFSDPQIAVIGQGHKALADVGVEFGVGEVSFEDQGRARVIGKNVGLLRVYGDRDTGLLLGAEIIGPAAEHLAHLLAWSIESKLTVAEALQRPFYHPVIEEGLRTALRNLAAVLRFAPNPPLRCIDCGPGS</sequence>
<accession>A0A547PJ79</accession>
<dbReference type="PRINTS" id="PR00411">
    <property type="entry name" value="PNDRDTASEI"/>
</dbReference>
<organism evidence="9 10">
    <name type="scientific">Palleronia caenipelagi</name>
    <dbReference type="NCBI Taxonomy" id="2489174"/>
    <lineage>
        <taxon>Bacteria</taxon>
        <taxon>Pseudomonadati</taxon>
        <taxon>Pseudomonadota</taxon>
        <taxon>Alphaproteobacteria</taxon>
        <taxon>Rhodobacterales</taxon>
        <taxon>Roseobacteraceae</taxon>
        <taxon>Palleronia</taxon>
    </lineage>
</organism>
<dbReference type="Proteomes" id="UP000318590">
    <property type="component" value="Unassembled WGS sequence"/>
</dbReference>
<dbReference type="Gene3D" id="3.30.390.30">
    <property type="match status" value="1"/>
</dbReference>